<reference evidence="2" key="1">
    <citation type="submission" date="2023-08" db="EMBL/GenBank/DDBJ databases">
        <authorList>
            <person name="Alioto T."/>
            <person name="Alioto T."/>
            <person name="Gomez Garrido J."/>
        </authorList>
    </citation>
    <scope>NUCLEOTIDE SEQUENCE</scope>
</reference>
<evidence type="ECO:0000313" key="3">
    <source>
        <dbReference type="Proteomes" id="UP001162480"/>
    </source>
</evidence>
<organism evidence="2 3">
    <name type="scientific">Octopus vulgaris</name>
    <name type="common">Common octopus</name>
    <dbReference type="NCBI Taxonomy" id="6645"/>
    <lineage>
        <taxon>Eukaryota</taxon>
        <taxon>Metazoa</taxon>
        <taxon>Spiralia</taxon>
        <taxon>Lophotrochozoa</taxon>
        <taxon>Mollusca</taxon>
        <taxon>Cephalopoda</taxon>
        <taxon>Coleoidea</taxon>
        <taxon>Octopodiformes</taxon>
        <taxon>Octopoda</taxon>
        <taxon>Incirrata</taxon>
        <taxon>Octopodidae</taxon>
        <taxon>Octopus</taxon>
    </lineage>
</organism>
<dbReference type="AlphaFoldDB" id="A0AA36B9A2"/>
<sequence>MEYDNKSSSEKELLKAISVIDKKEEKMNFAAVAKGHNKEIDVKELGENEAIADHGEGFPPGTSERSLCHNRSHTQCAQNRHKWKKEEYDTLIECHERAKLERSRGLSRHTLKFWMEKDMCSMSENKLMNQVKVIRRNGYLTGVEISRISESLRDPAGGLQRMVEVEIREVGVESREKNRQEEQWNGDGAVKDEERERYTVNPDTVLGGHAGEMNQFDNELLEIQRQLTDLNASEEKNPHEYEMSR</sequence>
<name>A0AA36B9A2_OCTVU</name>
<keyword evidence="3" id="KW-1185">Reference proteome</keyword>
<feature type="region of interest" description="Disordered" evidence="1">
    <location>
        <begin position="174"/>
        <end position="195"/>
    </location>
</feature>
<proteinExistence type="predicted"/>
<gene>
    <name evidence="2" type="ORF">OCTVUL_1B029274</name>
</gene>
<accession>A0AA36B9A2</accession>
<evidence type="ECO:0000313" key="2">
    <source>
        <dbReference type="EMBL" id="CAI9730240.1"/>
    </source>
</evidence>
<protein>
    <submittedName>
        <fullName evidence="2">Uncharacterized protein</fullName>
    </submittedName>
</protein>
<evidence type="ECO:0000256" key="1">
    <source>
        <dbReference type="SAM" id="MobiDB-lite"/>
    </source>
</evidence>
<dbReference type="EMBL" id="OX597824">
    <property type="protein sequence ID" value="CAI9730240.1"/>
    <property type="molecule type" value="Genomic_DNA"/>
</dbReference>
<dbReference type="Proteomes" id="UP001162480">
    <property type="component" value="Chromosome 11"/>
</dbReference>